<dbReference type="PANTHER" id="PTHR24241:SF76">
    <property type="entry name" value="NEUROPEPTIDE SIFAMIDE RECEPTOR"/>
    <property type="match status" value="1"/>
</dbReference>
<evidence type="ECO:0000313" key="11">
    <source>
        <dbReference type="Proteomes" id="UP000507470"/>
    </source>
</evidence>
<dbReference type="SUPFAM" id="SSF81321">
    <property type="entry name" value="Family A G protein-coupled receptor-like"/>
    <property type="match status" value="1"/>
</dbReference>
<dbReference type="AlphaFoldDB" id="A0A6J8DLA5"/>
<feature type="transmembrane region" description="Helical" evidence="8">
    <location>
        <begin position="132"/>
        <end position="155"/>
    </location>
</feature>
<feature type="region of interest" description="Disordered" evidence="7">
    <location>
        <begin position="63"/>
        <end position="85"/>
    </location>
</feature>
<dbReference type="PANTHER" id="PTHR24241">
    <property type="entry name" value="NEUROPEPTIDE RECEPTOR-RELATED G-PROTEIN COUPLED RECEPTOR"/>
    <property type="match status" value="1"/>
</dbReference>
<name>A0A6J8DLA5_MYTCO</name>
<sequence length="180" mass="20376">MYSILGLRLLERGKHQNSNRTRYAISTTSVATELTSCKHHSTNLIKNQSEILDEKSIAIKTIETPGTPKNNDQKKSNGNSKIVSKKKRSKKVTRIAFVISFCFILSYLPYVAVKLNASVVKGQFTETPLTKAIFPILARTFIINNIINPVIYGFLDPTFLKHCKMTIKYILCMKSQNYSL</sequence>
<dbReference type="Gene3D" id="1.20.1070.10">
    <property type="entry name" value="Rhodopsin 7-helix transmembrane proteins"/>
    <property type="match status" value="1"/>
</dbReference>
<organism evidence="10 11">
    <name type="scientific">Mytilus coruscus</name>
    <name type="common">Sea mussel</name>
    <dbReference type="NCBI Taxonomy" id="42192"/>
    <lineage>
        <taxon>Eukaryota</taxon>
        <taxon>Metazoa</taxon>
        <taxon>Spiralia</taxon>
        <taxon>Lophotrochozoa</taxon>
        <taxon>Mollusca</taxon>
        <taxon>Bivalvia</taxon>
        <taxon>Autobranchia</taxon>
        <taxon>Pteriomorphia</taxon>
        <taxon>Mytilida</taxon>
        <taxon>Mytiloidea</taxon>
        <taxon>Mytilidae</taxon>
        <taxon>Mytilinae</taxon>
        <taxon>Mytilus</taxon>
    </lineage>
</organism>
<dbReference type="EMBL" id="CACVKT020007594">
    <property type="protein sequence ID" value="CAC5408725.1"/>
    <property type="molecule type" value="Genomic_DNA"/>
</dbReference>
<protein>
    <recommendedName>
        <fullName evidence="9">G-protein coupled receptors family 1 profile domain-containing protein</fullName>
    </recommendedName>
</protein>
<keyword evidence="2" id="KW-1003">Cell membrane</keyword>
<dbReference type="Pfam" id="PF00001">
    <property type="entry name" value="7tm_1"/>
    <property type="match status" value="1"/>
</dbReference>
<keyword evidence="6" id="KW-0675">Receptor</keyword>
<comment type="subcellular location">
    <subcellularLocation>
        <location evidence="1">Cell membrane</location>
        <topology evidence="1">Multi-pass membrane protein</topology>
    </subcellularLocation>
</comment>
<evidence type="ECO:0000256" key="6">
    <source>
        <dbReference type="ARBA" id="ARBA00023170"/>
    </source>
</evidence>
<dbReference type="OrthoDB" id="6103348at2759"/>
<evidence type="ECO:0000256" key="5">
    <source>
        <dbReference type="ARBA" id="ARBA00023136"/>
    </source>
</evidence>
<dbReference type="InterPro" id="IPR017452">
    <property type="entry name" value="GPCR_Rhodpsn_7TM"/>
</dbReference>
<evidence type="ECO:0000256" key="8">
    <source>
        <dbReference type="SAM" id="Phobius"/>
    </source>
</evidence>
<dbReference type="PROSITE" id="PS50262">
    <property type="entry name" value="G_PROTEIN_RECEP_F1_2"/>
    <property type="match status" value="1"/>
</dbReference>
<evidence type="ECO:0000256" key="2">
    <source>
        <dbReference type="ARBA" id="ARBA00022475"/>
    </source>
</evidence>
<evidence type="ECO:0000256" key="1">
    <source>
        <dbReference type="ARBA" id="ARBA00004651"/>
    </source>
</evidence>
<dbReference type="GO" id="GO:0005886">
    <property type="term" value="C:plasma membrane"/>
    <property type="evidence" value="ECO:0007669"/>
    <property type="project" value="UniProtKB-SubCell"/>
</dbReference>
<dbReference type="GO" id="GO:0032870">
    <property type="term" value="P:cellular response to hormone stimulus"/>
    <property type="evidence" value="ECO:0007669"/>
    <property type="project" value="TreeGrafter"/>
</dbReference>
<evidence type="ECO:0000256" key="3">
    <source>
        <dbReference type="ARBA" id="ARBA00022692"/>
    </source>
</evidence>
<feature type="domain" description="G-protein coupled receptors family 1 profile" evidence="9">
    <location>
        <begin position="1"/>
        <end position="152"/>
    </location>
</feature>
<evidence type="ECO:0000259" key="9">
    <source>
        <dbReference type="PROSITE" id="PS50262"/>
    </source>
</evidence>
<reference evidence="10 11" key="1">
    <citation type="submission" date="2020-06" db="EMBL/GenBank/DDBJ databases">
        <authorList>
            <person name="Li R."/>
            <person name="Bekaert M."/>
        </authorList>
    </citation>
    <scope>NUCLEOTIDE SEQUENCE [LARGE SCALE GENOMIC DNA]</scope>
    <source>
        <strain evidence="11">wild</strain>
    </source>
</reference>
<evidence type="ECO:0000256" key="4">
    <source>
        <dbReference type="ARBA" id="ARBA00022989"/>
    </source>
</evidence>
<dbReference type="GO" id="GO:0042277">
    <property type="term" value="F:peptide binding"/>
    <property type="evidence" value="ECO:0007669"/>
    <property type="project" value="TreeGrafter"/>
</dbReference>
<keyword evidence="4 8" id="KW-1133">Transmembrane helix</keyword>
<accession>A0A6J8DLA5</accession>
<proteinExistence type="predicted"/>
<keyword evidence="5 8" id="KW-0472">Membrane</keyword>
<dbReference type="InterPro" id="IPR000276">
    <property type="entry name" value="GPCR_Rhodpsn"/>
</dbReference>
<evidence type="ECO:0000313" key="10">
    <source>
        <dbReference type="EMBL" id="CAC5408725.1"/>
    </source>
</evidence>
<keyword evidence="3 8" id="KW-0812">Transmembrane</keyword>
<gene>
    <name evidence="10" type="ORF">MCOR_42094</name>
</gene>
<evidence type="ECO:0000256" key="7">
    <source>
        <dbReference type="SAM" id="MobiDB-lite"/>
    </source>
</evidence>
<keyword evidence="11" id="KW-1185">Reference proteome</keyword>
<dbReference type="GO" id="GO:0004930">
    <property type="term" value="F:G protein-coupled receptor activity"/>
    <property type="evidence" value="ECO:0007669"/>
    <property type="project" value="InterPro"/>
</dbReference>
<feature type="transmembrane region" description="Helical" evidence="8">
    <location>
        <begin position="95"/>
        <end position="112"/>
    </location>
</feature>
<dbReference type="Proteomes" id="UP000507470">
    <property type="component" value="Unassembled WGS sequence"/>
</dbReference>